<sequence length="266" mass="31454">MTMFLLIKRDLKMRLYYGRKLILTQLLFFVIVTLFYIFVFEVNELTRQAMWVSPARFWNGFSIMDLELFRESGDFHLPFGWLFFQLLFFLSLRTFFVTDLTSSSGFILLRTGLKKFMISKISSLFLYTAIYVCLFMAFIISVSLLQFLLFQVPPSFVLEWRITAVFFVFLIVTLFIEALFFEMITVLIGEILSFLIVFIFNFISMFSTNVLLIGNYSMYSRWEESVVLASHIPFLLVWIVIVFLCCCMAEWLVISRMDILDEKGEK</sequence>
<evidence type="ECO:0000313" key="3">
    <source>
        <dbReference type="Proteomes" id="UP001595880"/>
    </source>
</evidence>
<accession>A0ABV8VVF8</accession>
<feature type="transmembrane region" description="Helical" evidence="1">
    <location>
        <begin position="160"/>
        <end position="180"/>
    </location>
</feature>
<keyword evidence="1" id="KW-0812">Transmembrane</keyword>
<dbReference type="RefSeq" id="WP_390198520.1">
    <property type="nucleotide sequence ID" value="NZ_JBHSDV010000002.1"/>
</dbReference>
<keyword evidence="1" id="KW-0472">Membrane</keyword>
<feature type="transmembrane region" description="Helical" evidence="1">
    <location>
        <begin position="192"/>
        <end position="212"/>
    </location>
</feature>
<keyword evidence="1" id="KW-1133">Transmembrane helix</keyword>
<protein>
    <submittedName>
        <fullName evidence="2">Uncharacterized protein</fullName>
    </submittedName>
</protein>
<name>A0ABV8VVF8_9BACI</name>
<dbReference type="EMBL" id="JBHSDV010000002">
    <property type="protein sequence ID" value="MFC4387882.1"/>
    <property type="molecule type" value="Genomic_DNA"/>
</dbReference>
<evidence type="ECO:0000313" key="2">
    <source>
        <dbReference type="EMBL" id="MFC4387882.1"/>
    </source>
</evidence>
<feature type="transmembrane region" description="Helical" evidence="1">
    <location>
        <begin position="82"/>
        <end position="109"/>
    </location>
</feature>
<comment type="caution">
    <text evidence="2">The sequence shown here is derived from an EMBL/GenBank/DDBJ whole genome shotgun (WGS) entry which is preliminary data.</text>
</comment>
<keyword evidence="3" id="KW-1185">Reference proteome</keyword>
<feature type="transmembrane region" description="Helical" evidence="1">
    <location>
        <begin position="21"/>
        <end position="40"/>
    </location>
</feature>
<organism evidence="2 3">
    <name type="scientific">Gracilibacillus marinus</name>
    <dbReference type="NCBI Taxonomy" id="630535"/>
    <lineage>
        <taxon>Bacteria</taxon>
        <taxon>Bacillati</taxon>
        <taxon>Bacillota</taxon>
        <taxon>Bacilli</taxon>
        <taxon>Bacillales</taxon>
        <taxon>Bacillaceae</taxon>
        <taxon>Gracilibacillus</taxon>
    </lineage>
</organism>
<evidence type="ECO:0000256" key="1">
    <source>
        <dbReference type="SAM" id="Phobius"/>
    </source>
</evidence>
<dbReference type="Proteomes" id="UP001595880">
    <property type="component" value="Unassembled WGS sequence"/>
</dbReference>
<proteinExistence type="predicted"/>
<feature type="transmembrane region" description="Helical" evidence="1">
    <location>
        <begin position="232"/>
        <end position="254"/>
    </location>
</feature>
<reference evidence="3" key="1">
    <citation type="journal article" date="2019" name="Int. J. Syst. Evol. Microbiol.">
        <title>The Global Catalogue of Microorganisms (GCM) 10K type strain sequencing project: providing services to taxonomists for standard genome sequencing and annotation.</title>
        <authorList>
            <consortium name="The Broad Institute Genomics Platform"/>
            <consortium name="The Broad Institute Genome Sequencing Center for Infectious Disease"/>
            <person name="Wu L."/>
            <person name="Ma J."/>
        </authorList>
    </citation>
    <scope>NUCLEOTIDE SEQUENCE [LARGE SCALE GENOMIC DNA]</scope>
    <source>
        <strain evidence="3">KACC 14058</strain>
    </source>
</reference>
<gene>
    <name evidence="2" type="ORF">ACFOZ1_08665</name>
</gene>
<feature type="transmembrane region" description="Helical" evidence="1">
    <location>
        <begin position="121"/>
        <end position="148"/>
    </location>
</feature>